<keyword evidence="1" id="KW-0812">Transmembrane</keyword>
<reference evidence="2" key="1">
    <citation type="submission" date="2022-06" db="EMBL/GenBank/DDBJ databases">
        <title>Vallitalea longa sp. nov., an anaerobic bacterium isolated from marine sediment.</title>
        <authorList>
            <person name="Hirano S."/>
            <person name="Terahara T."/>
            <person name="Mori K."/>
            <person name="Hamada M."/>
            <person name="Matsumoto R."/>
            <person name="Kobayashi T."/>
        </authorList>
    </citation>
    <scope>NUCLEOTIDE SEQUENCE</scope>
    <source>
        <strain evidence="2">SH18-1</strain>
    </source>
</reference>
<feature type="transmembrane region" description="Helical" evidence="1">
    <location>
        <begin position="60"/>
        <end position="76"/>
    </location>
</feature>
<dbReference type="PANTHER" id="PTHR36832:SF2">
    <property type="entry name" value="INTEGRAL MEMBRANE PROTEIN"/>
    <property type="match status" value="1"/>
</dbReference>
<accession>A0A9W5YE37</accession>
<comment type="caution">
    <text evidence="2">The sequence shown here is derived from an EMBL/GenBank/DDBJ whole genome shotgun (WGS) entry which is preliminary data.</text>
</comment>
<protein>
    <submittedName>
        <fullName evidence="2">ABC transporter permease</fullName>
    </submittedName>
</protein>
<dbReference type="Proteomes" id="UP001144256">
    <property type="component" value="Unassembled WGS sequence"/>
</dbReference>
<evidence type="ECO:0000256" key="1">
    <source>
        <dbReference type="SAM" id="Phobius"/>
    </source>
</evidence>
<sequence length="267" mass="30448">MKSYLSVFKLRLINGMQYRIAAIAGIATQFFFGFIFIMVFEAFFNSNTSSQPISYNQTVTYIWLEQSFLVFIMLWYRDIELFDLITSGNIAYELVRPIKIYGLWFSKLLAGRLSGALLRSFPILFIAFILPEPYKMSLPPDILTFILFCVSLILGLLVVVSITMFIYISVFVTLSPTGSMLLFGVLGEFLAGIIIPIPFMPEWIKRIVYILPFHVTCDMPFRIYSGHIPQNEAIVGILTQILWLGVLVILGRFCMKKVLKKVIVQGG</sequence>
<dbReference type="RefSeq" id="WP_281817614.1">
    <property type="nucleotide sequence ID" value="NZ_BRLB01000013.1"/>
</dbReference>
<name>A0A9W5YE37_9FIRM</name>
<proteinExistence type="predicted"/>
<feature type="transmembrane region" description="Helical" evidence="1">
    <location>
        <begin position="20"/>
        <end position="40"/>
    </location>
</feature>
<dbReference type="PANTHER" id="PTHR36832">
    <property type="entry name" value="SLR1174 PROTEIN-RELATED"/>
    <property type="match status" value="1"/>
</dbReference>
<feature type="transmembrane region" description="Helical" evidence="1">
    <location>
        <begin position="109"/>
        <end position="130"/>
    </location>
</feature>
<keyword evidence="3" id="KW-1185">Reference proteome</keyword>
<dbReference type="AlphaFoldDB" id="A0A9W5YE37"/>
<keyword evidence="1" id="KW-0472">Membrane</keyword>
<feature type="transmembrane region" description="Helical" evidence="1">
    <location>
        <begin position="233"/>
        <end position="251"/>
    </location>
</feature>
<evidence type="ECO:0000313" key="2">
    <source>
        <dbReference type="EMBL" id="GKX30996.1"/>
    </source>
</evidence>
<organism evidence="2 3">
    <name type="scientific">Vallitalea longa</name>
    <dbReference type="NCBI Taxonomy" id="2936439"/>
    <lineage>
        <taxon>Bacteria</taxon>
        <taxon>Bacillati</taxon>
        <taxon>Bacillota</taxon>
        <taxon>Clostridia</taxon>
        <taxon>Lachnospirales</taxon>
        <taxon>Vallitaleaceae</taxon>
        <taxon>Vallitalea</taxon>
    </lineage>
</organism>
<feature type="transmembrane region" description="Helical" evidence="1">
    <location>
        <begin position="180"/>
        <end position="199"/>
    </location>
</feature>
<evidence type="ECO:0000313" key="3">
    <source>
        <dbReference type="Proteomes" id="UP001144256"/>
    </source>
</evidence>
<keyword evidence="1" id="KW-1133">Transmembrane helix</keyword>
<dbReference type="EMBL" id="BRLB01000013">
    <property type="protein sequence ID" value="GKX30996.1"/>
    <property type="molecule type" value="Genomic_DNA"/>
</dbReference>
<feature type="transmembrane region" description="Helical" evidence="1">
    <location>
        <begin position="142"/>
        <end position="168"/>
    </location>
</feature>
<gene>
    <name evidence="2" type="ORF">SH1V18_34760</name>
</gene>